<proteinExistence type="predicted"/>
<reference evidence="1" key="2">
    <citation type="journal article" date="2022" name="Microbiol. Resour. Announc.">
        <title>Metagenome Sequencing to Explore Phylogenomics of Terrestrial Cyanobacteria.</title>
        <authorList>
            <person name="Ward R.D."/>
            <person name="Stajich J.E."/>
            <person name="Johansen J.R."/>
            <person name="Huntemann M."/>
            <person name="Clum A."/>
            <person name="Foster B."/>
            <person name="Foster B."/>
            <person name="Roux S."/>
            <person name="Palaniappan K."/>
            <person name="Varghese N."/>
            <person name="Mukherjee S."/>
            <person name="Reddy T.B.K."/>
            <person name="Daum C."/>
            <person name="Copeland A."/>
            <person name="Chen I.A."/>
            <person name="Ivanova N.N."/>
            <person name="Kyrpides N.C."/>
            <person name="Shapiro N."/>
            <person name="Eloe-Fadrosh E.A."/>
            <person name="Pietrasiak N."/>
        </authorList>
    </citation>
    <scope>NUCLEOTIDE SEQUENCE</scope>
    <source>
        <strain evidence="1">GSE-TBD4-15B</strain>
    </source>
</reference>
<dbReference type="Proteomes" id="UP000707356">
    <property type="component" value="Unassembled WGS sequence"/>
</dbReference>
<evidence type="ECO:0000313" key="1">
    <source>
        <dbReference type="EMBL" id="MBW4465665.1"/>
    </source>
</evidence>
<name>A0A951PAZ8_9CYAN</name>
<accession>A0A951PAZ8</accession>
<sequence length="81" mass="8759">MLIQVKNKVLMLEAISYAEIMFPKPGTSATRTTLSLIIDGHKLSIFGDEAAAVWLAVQQNSNCQLRPEPGDPDLPSSGGEF</sequence>
<organism evidence="1 2">
    <name type="scientific">Pegethrix bostrychoides GSE-TBD4-15B</name>
    <dbReference type="NCBI Taxonomy" id="2839662"/>
    <lineage>
        <taxon>Bacteria</taxon>
        <taxon>Bacillati</taxon>
        <taxon>Cyanobacteriota</taxon>
        <taxon>Cyanophyceae</taxon>
        <taxon>Oculatellales</taxon>
        <taxon>Oculatellaceae</taxon>
        <taxon>Pegethrix</taxon>
    </lineage>
</organism>
<evidence type="ECO:0000313" key="2">
    <source>
        <dbReference type="Proteomes" id="UP000707356"/>
    </source>
</evidence>
<dbReference type="AlphaFoldDB" id="A0A951PAZ8"/>
<protein>
    <submittedName>
        <fullName evidence="1">Uncharacterized protein</fullName>
    </submittedName>
</protein>
<gene>
    <name evidence="1" type="ORF">KME07_09525</name>
</gene>
<dbReference type="EMBL" id="JAHHHV010000057">
    <property type="protein sequence ID" value="MBW4465665.1"/>
    <property type="molecule type" value="Genomic_DNA"/>
</dbReference>
<reference evidence="1" key="1">
    <citation type="submission" date="2021-05" db="EMBL/GenBank/DDBJ databases">
        <authorList>
            <person name="Pietrasiak N."/>
            <person name="Ward R."/>
            <person name="Stajich J.E."/>
            <person name="Kurbessoian T."/>
        </authorList>
    </citation>
    <scope>NUCLEOTIDE SEQUENCE</scope>
    <source>
        <strain evidence="1">GSE-TBD4-15B</strain>
    </source>
</reference>
<comment type="caution">
    <text evidence="1">The sequence shown here is derived from an EMBL/GenBank/DDBJ whole genome shotgun (WGS) entry which is preliminary data.</text>
</comment>